<evidence type="ECO:0000256" key="2">
    <source>
        <dbReference type="ARBA" id="ARBA00022857"/>
    </source>
</evidence>
<dbReference type="Proteomes" id="UP000566819">
    <property type="component" value="Unassembled WGS sequence"/>
</dbReference>
<dbReference type="Gene3D" id="3.40.50.720">
    <property type="entry name" value="NAD(P)-binding Rossmann-like Domain"/>
    <property type="match status" value="1"/>
</dbReference>
<comment type="caution">
    <text evidence="7">The sequence shown here is derived from an EMBL/GenBank/DDBJ whole genome shotgun (WGS) entry which is preliminary data.</text>
</comment>
<dbReference type="InterPro" id="IPR008030">
    <property type="entry name" value="NmrA-like"/>
</dbReference>
<dbReference type="EMBL" id="JAAMPI010000478">
    <property type="protein sequence ID" value="KAF4631096.1"/>
    <property type="molecule type" value="Genomic_DNA"/>
</dbReference>
<keyword evidence="8" id="KW-1185">Reference proteome</keyword>
<dbReference type="InterPro" id="IPR001452">
    <property type="entry name" value="SH3_domain"/>
</dbReference>
<evidence type="ECO:0000256" key="3">
    <source>
        <dbReference type="ARBA" id="ARBA00023002"/>
    </source>
</evidence>
<dbReference type="AlphaFoldDB" id="A0A8H4RKV0"/>
<evidence type="ECO:0000256" key="1">
    <source>
        <dbReference type="ARBA" id="ARBA00022443"/>
    </source>
</evidence>
<feature type="domain" description="SH3" evidence="6">
    <location>
        <begin position="655"/>
        <end position="693"/>
    </location>
</feature>
<keyword evidence="2" id="KW-0521">NADP</keyword>
<keyword evidence="3" id="KW-0560">Oxidoreductase</keyword>
<dbReference type="PROSITE" id="PS50002">
    <property type="entry name" value="SH3"/>
    <property type="match status" value="1"/>
</dbReference>
<evidence type="ECO:0000259" key="6">
    <source>
        <dbReference type="PROSITE" id="PS50002"/>
    </source>
</evidence>
<evidence type="ECO:0000313" key="7">
    <source>
        <dbReference type="EMBL" id="KAF4631096.1"/>
    </source>
</evidence>
<sequence>MAEIIKNVILIGGSGNIGASILTALLSSPQFHTTILTRTASTKTFAPSLNVIKSDYSQSSLISAFTGQDAVVCALGAEGFKDEIKIIDAAVKAGVKRFLPSEYGSNTLNAKTQALVPFFKMKGEVIEYLKEKEEKGLSWTAIPAGPAFDWGLQFGLIGFDITKHSAIIFDGGNRPFSTSNLSQIGNSVVAALSKPAETRNKYLCIHSFTVTQNQILAALEKATGKKWDVTTSTTEAAEREGKELFGKGDYNGLLLLLKVNMLGEGFKNQVTFDAFRRHQQPPCRIIDSYHMEYKALSSLHSEANGPPTLLTEISGCIVNTLCYYSCPVVEIIFCEAEADGTYGVEEIEDFEGLERKNGLPMPKPAPNVVGIRLSHEDPCIVAPVSIKSKEAPVDLTAIRAMLIDELFLLLSTLGQRILALEVIDQSVLPAGRNAVRQALYMELHLLRDSFDELEADIVWGAIGSGKKVAEDAWMDMTSVLEEKGFPQPMDKLLPRVTTWWFPFARLGGARLYVNYGHERNFDAQQDAGRYLYAWTIGNGLNLYPGDVMMICESSEGYLAQWLEGLHGVKIRCLWDRELDWSSIRYSEKTRKFWKAATGNGLGLTDKLPSYIICDPKLQQSMPFLKKFESSYTQPSSATQQKFHRRPPPAAPAPPAYYRHVKEKFSFKSESEEELEFAANDVLEILDDSSQDGW</sequence>
<dbReference type="Gene3D" id="2.30.30.40">
    <property type="entry name" value="SH3 Domains"/>
    <property type="match status" value="1"/>
</dbReference>
<dbReference type="GO" id="GO:0016491">
    <property type="term" value="F:oxidoreductase activity"/>
    <property type="evidence" value="ECO:0007669"/>
    <property type="project" value="UniProtKB-KW"/>
</dbReference>
<dbReference type="InterPro" id="IPR036028">
    <property type="entry name" value="SH3-like_dom_sf"/>
</dbReference>
<gene>
    <name evidence="7" type="ORF">G7Y89_g7039</name>
</gene>
<dbReference type="CDD" id="cd05259">
    <property type="entry name" value="PCBER_SDR_a"/>
    <property type="match status" value="1"/>
</dbReference>
<dbReference type="PANTHER" id="PTHR47706">
    <property type="entry name" value="NMRA-LIKE FAMILY PROTEIN"/>
    <property type="match status" value="1"/>
</dbReference>
<organism evidence="7 8">
    <name type="scientific">Cudoniella acicularis</name>
    <dbReference type="NCBI Taxonomy" id="354080"/>
    <lineage>
        <taxon>Eukaryota</taxon>
        <taxon>Fungi</taxon>
        <taxon>Dikarya</taxon>
        <taxon>Ascomycota</taxon>
        <taxon>Pezizomycotina</taxon>
        <taxon>Leotiomycetes</taxon>
        <taxon>Helotiales</taxon>
        <taxon>Tricladiaceae</taxon>
        <taxon>Cudoniella</taxon>
    </lineage>
</organism>
<name>A0A8H4RKV0_9HELO</name>
<evidence type="ECO:0000256" key="4">
    <source>
        <dbReference type="PROSITE-ProRule" id="PRU00192"/>
    </source>
</evidence>
<dbReference type="InterPro" id="IPR045312">
    <property type="entry name" value="PCBER-like"/>
</dbReference>
<dbReference type="InterPro" id="IPR051609">
    <property type="entry name" value="NmrA/Isoflavone_reductase-like"/>
</dbReference>
<feature type="region of interest" description="Disordered" evidence="5">
    <location>
        <begin position="636"/>
        <end position="655"/>
    </location>
</feature>
<dbReference type="OrthoDB" id="9984533at2759"/>
<keyword evidence="1 4" id="KW-0728">SH3 domain</keyword>
<dbReference type="SUPFAM" id="SSF50044">
    <property type="entry name" value="SH3-domain"/>
    <property type="match status" value="1"/>
</dbReference>
<dbReference type="InterPro" id="IPR036291">
    <property type="entry name" value="NAD(P)-bd_dom_sf"/>
</dbReference>
<evidence type="ECO:0000256" key="5">
    <source>
        <dbReference type="SAM" id="MobiDB-lite"/>
    </source>
</evidence>
<dbReference type="PANTHER" id="PTHR47706:SF9">
    <property type="entry name" value="NMRA-LIKE DOMAIN-CONTAINING PROTEIN-RELATED"/>
    <property type="match status" value="1"/>
</dbReference>
<dbReference type="SUPFAM" id="SSF51735">
    <property type="entry name" value="NAD(P)-binding Rossmann-fold domains"/>
    <property type="match status" value="1"/>
</dbReference>
<dbReference type="Gene3D" id="3.90.25.10">
    <property type="entry name" value="UDP-galactose 4-epimerase, domain 1"/>
    <property type="match status" value="1"/>
</dbReference>
<protein>
    <recommendedName>
        <fullName evidence="6">SH3 domain-containing protein</fullName>
    </recommendedName>
</protein>
<evidence type="ECO:0000313" key="8">
    <source>
        <dbReference type="Proteomes" id="UP000566819"/>
    </source>
</evidence>
<accession>A0A8H4RKV0</accession>
<reference evidence="7 8" key="1">
    <citation type="submission" date="2020-03" db="EMBL/GenBank/DDBJ databases">
        <title>Draft Genome Sequence of Cudoniella acicularis.</title>
        <authorList>
            <person name="Buettner E."/>
            <person name="Kellner H."/>
        </authorList>
    </citation>
    <scope>NUCLEOTIDE SEQUENCE [LARGE SCALE GENOMIC DNA]</scope>
    <source>
        <strain evidence="7 8">DSM 108380</strain>
    </source>
</reference>
<proteinExistence type="predicted"/>
<dbReference type="Pfam" id="PF05368">
    <property type="entry name" value="NmrA"/>
    <property type="match status" value="1"/>
</dbReference>